<protein>
    <recommendedName>
        <fullName evidence="2">leucine--tRNA ligase</fullName>
        <ecNumber evidence="2">6.1.1.4</ecNumber>
    </recommendedName>
</protein>
<evidence type="ECO:0000256" key="2">
    <source>
        <dbReference type="ARBA" id="ARBA00013164"/>
    </source>
</evidence>
<dbReference type="PRINTS" id="PR00985">
    <property type="entry name" value="TRNASYNTHLEU"/>
</dbReference>
<keyword evidence="3 8" id="KW-0436">Ligase</keyword>
<keyword evidence="4 8" id="KW-0547">Nucleotide-binding</keyword>
<reference evidence="10 11" key="1">
    <citation type="submission" date="2021-06" db="EMBL/GenBank/DDBJ databases">
        <title>Caerostris darwini draft genome.</title>
        <authorList>
            <person name="Kono N."/>
            <person name="Arakawa K."/>
        </authorList>
    </citation>
    <scope>NUCLEOTIDE SEQUENCE [LARGE SCALE GENOMIC DNA]</scope>
</reference>
<dbReference type="SUPFAM" id="SSF52374">
    <property type="entry name" value="Nucleotidylyl transferase"/>
    <property type="match status" value="1"/>
</dbReference>
<organism evidence="10 11">
    <name type="scientific">Caerostris darwini</name>
    <dbReference type="NCBI Taxonomy" id="1538125"/>
    <lineage>
        <taxon>Eukaryota</taxon>
        <taxon>Metazoa</taxon>
        <taxon>Ecdysozoa</taxon>
        <taxon>Arthropoda</taxon>
        <taxon>Chelicerata</taxon>
        <taxon>Arachnida</taxon>
        <taxon>Araneae</taxon>
        <taxon>Araneomorphae</taxon>
        <taxon>Entelegynae</taxon>
        <taxon>Araneoidea</taxon>
        <taxon>Araneidae</taxon>
        <taxon>Caerostris</taxon>
    </lineage>
</organism>
<dbReference type="GO" id="GO:0005524">
    <property type="term" value="F:ATP binding"/>
    <property type="evidence" value="ECO:0007669"/>
    <property type="project" value="UniProtKB-KW"/>
</dbReference>
<dbReference type="GO" id="GO:0005739">
    <property type="term" value="C:mitochondrion"/>
    <property type="evidence" value="ECO:0007669"/>
    <property type="project" value="TreeGrafter"/>
</dbReference>
<dbReference type="PROSITE" id="PS00178">
    <property type="entry name" value="AA_TRNA_LIGASE_I"/>
    <property type="match status" value="1"/>
</dbReference>
<dbReference type="FunFam" id="3.40.50.620:FF:000003">
    <property type="entry name" value="Leucine--tRNA ligase"/>
    <property type="match status" value="1"/>
</dbReference>
<dbReference type="InterPro" id="IPR014729">
    <property type="entry name" value="Rossmann-like_a/b/a_fold"/>
</dbReference>
<dbReference type="GO" id="GO:0032543">
    <property type="term" value="P:mitochondrial translation"/>
    <property type="evidence" value="ECO:0007669"/>
    <property type="project" value="TreeGrafter"/>
</dbReference>
<proteinExistence type="inferred from homology"/>
<keyword evidence="5 8" id="KW-0067">ATP-binding</keyword>
<comment type="similarity">
    <text evidence="1 8">Belongs to the class-I aminoacyl-tRNA synthetase family.</text>
</comment>
<dbReference type="EC" id="6.1.1.4" evidence="2"/>
<dbReference type="InterPro" id="IPR009008">
    <property type="entry name" value="Val/Leu/Ile-tRNA-synth_edit"/>
</dbReference>
<feature type="domain" description="Aminoacyl-tRNA synthetase class Ia" evidence="9">
    <location>
        <begin position="401"/>
        <end position="505"/>
    </location>
</feature>
<dbReference type="InterPro" id="IPR001412">
    <property type="entry name" value="aa-tRNA-synth_I_CS"/>
</dbReference>
<dbReference type="EMBL" id="BPLQ01000182">
    <property type="protein sequence ID" value="GIX68539.1"/>
    <property type="molecule type" value="Genomic_DNA"/>
</dbReference>
<evidence type="ECO:0000256" key="3">
    <source>
        <dbReference type="ARBA" id="ARBA00022598"/>
    </source>
</evidence>
<dbReference type="AlphaFoldDB" id="A0AAV4M917"/>
<dbReference type="InterPro" id="IPR002302">
    <property type="entry name" value="Leu-tRNA-ligase"/>
</dbReference>
<sequence>MGKVLQLFNLNKKLYLKKLPHLNLTRLLFSSNGILDEELTTDIKRKIESHWKDKVNAYPVQKDAQKYYLLSMFPYPSGNLHMGHVRVYTISDALTRFFRMNGKQVIHPIGWDAFGLPAENAAIERNVHPFEWTMNNIQTMKKQLEDFNICFDWDKELTTCDPSYYKWTQYIFLLMFEHGLAYKKQALVNWDPVDQTVLADEQVDENGCSWRSGCKVEKRLLSQWFLRTSEFSKDLYEGLNDPSLIEWRDVTKIQQHWIGEPDGFIFHLDVCCKNEVLPKALTVWTNTPELFYGATFIGISPNNHFNASEYGCGSKNEDHKLNITVKNPFTDKDIPVYVSQNLDYSSATDSCLGIPVLENATHLEFAVKHKIDVKEVFDSASNCLINSGELSGTDRQNAREKIIAKANKEGIKFYQASKKLRDWLISRQRYWGTPIPIINCPSCKSVPVNKEDLPVLLPKISDFTGKSSSLKNCDDWINVPCPKCGGPAVRETDTMDTFVDSSWYFLRYLDVKNKWSPIM</sequence>
<dbReference type="PANTHER" id="PTHR43740:SF2">
    <property type="entry name" value="LEUCINE--TRNA LIGASE, MITOCHONDRIAL"/>
    <property type="match status" value="1"/>
</dbReference>
<evidence type="ECO:0000256" key="7">
    <source>
        <dbReference type="ARBA" id="ARBA00023146"/>
    </source>
</evidence>
<accession>A0AAV4M917</accession>
<evidence type="ECO:0000259" key="9">
    <source>
        <dbReference type="Pfam" id="PF00133"/>
    </source>
</evidence>
<dbReference type="Gene3D" id="1.10.730.10">
    <property type="entry name" value="Isoleucyl-tRNA Synthetase, Domain 1"/>
    <property type="match status" value="1"/>
</dbReference>
<evidence type="ECO:0000256" key="6">
    <source>
        <dbReference type="ARBA" id="ARBA00022917"/>
    </source>
</evidence>
<evidence type="ECO:0000313" key="11">
    <source>
        <dbReference type="Proteomes" id="UP001054837"/>
    </source>
</evidence>
<dbReference type="Gene3D" id="3.40.50.620">
    <property type="entry name" value="HUPs"/>
    <property type="match status" value="2"/>
</dbReference>
<comment type="caution">
    <text evidence="10">The sequence shown here is derived from an EMBL/GenBank/DDBJ whole genome shotgun (WGS) entry which is preliminary data.</text>
</comment>
<dbReference type="Proteomes" id="UP001054837">
    <property type="component" value="Unassembled WGS sequence"/>
</dbReference>
<keyword evidence="6 8" id="KW-0648">Protein biosynthesis</keyword>
<dbReference type="GO" id="GO:0002161">
    <property type="term" value="F:aminoacyl-tRNA deacylase activity"/>
    <property type="evidence" value="ECO:0007669"/>
    <property type="project" value="InterPro"/>
</dbReference>
<evidence type="ECO:0000256" key="1">
    <source>
        <dbReference type="ARBA" id="ARBA00005594"/>
    </source>
</evidence>
<evidence type="ECO:0000256" key="4">
    <source>
        <dbReference type="ARBA" id="ARBA00022741"/>
    </source>
</evidence>
<keyword evidence="7 8" id="KW-0030">Aminoacyl-tRNA synthetase</keyword>
<name>A0AAV4M917_9ARAC</name>
<dbReference type="Pfam" id="PF00133">
    <property type="entry name" value="tRNA-synt_1"/>
    <property type="match status" value="2"/>
</dbReference>
<dbReference type="InterPro" id="IPR002300">
    <property type="entry name" value="aa-tRNA-synth_Ia"/>
</dbReference>
<evidence type="ECO:0000256" key="8">
    <source>
        <dbReference type="RuleBase" id="RU363035"/>
    </source>
</evidence>
<evidence type="ECO:0000313" key="10">
    <source>
        <dbReference type="EMBL" id="GIX68539.1"/>
    </source>
</evidence>
<keyword evidence="11" id="KW-1185">Reference proteome</keyword>
<gene>
    <name evidence="10" type="primary">LARS2</name>
    <name evidence="10" type="ORF">CDAR_515241</name>
</gene>
<dbReference type="GO" id="GO:0004823">
    <property type="term" value="F:leucine-tRNA ligase activity"/>
    <property type="evidence" value="ECO:0007669"/>
    <property type="project" value="UniProtKB-EC"/>
</dbReference>
<dbReference type="SUPFAM" id="SSF50677">
    <property type="entry name" value="ValRS/IleRS/LeuRS editing domain"/>
    <property type="match status" value="1"/>
</dbReference>
<dbReference type="GO" id="GO:0006429">
    <property type="term" value="P:leucyl-tRNA aminoacylation"/>
    <property type="evidence" value="ECO:0007669"/>
    <property type="project" value="InterPro"/>
</dbReference>
<feature type="domain" description="Aminoacyl-tRNA synthetase class Ia" evidence="9">
    <location>
        <begin position="50"/>
        <end position="244"/>
    </location>
</feature>
<evidence type="ECO:0000256" key="5">
    <source>
        <dbReference type="ARBA" id="ARBA00022840"/>
    </source>
</evidence>
<dbReference type="PANTHER" id="PTHR43740">
    <property type="entry name" value="LEUCYL-TRNA SYNTHETASE"/>
    <property type="match status" value="1"/>
</dbReference>